<protein>
    <submittedName>
        <fullName evidence="1">Uncharacterized protein</fullName>
    </submittedName>
</protein>
<name>A0ACB7S501_HYAAI</name>
<organism evidence="1 2">
    <name type="scientific">Hyalomma asiaticum</name>
    <name type="common">Tick</name>
    <dbReference type="NCBI Taxonomy" id="266040"/>
    <lineage>
        <taxon>Eukaryota</taxon>
        <taxon>Metazoa</taxon>
        <taxon>Ecdysozoa</taxon>
        <taxon>Arthropoda</taxon>
        <taxon>Chelicerata</taxon>
        <taxon>Arachnida</taxon>
        <taxon>Acari</taxon>
        <taxon>Parasitiformes</taxon>
        <taxon>Ixodida</taxon>
        <taxon>Ixodoidea</taxon>
        <taxon>Ixodidae</taxon>
        <taxon>Hyalomminae</taxon>
        <taxon>Hyalomma</taxon>
    </lineage>
</organism>
<proteinExistence type="predicted"/>
<dbReference type="Proteomes" id="UP000821845">
    <property type="component" value="Chromosome 6"/>
</dbReference>
<accession>A0ACB7S501</accession>
<evidence type="ECO:0000313" key="2">
    <source>
        <dbReference type="Proteomes" id="UP000821845"/>
    </source>
</evidence>
<comment type="caution">
    <text evidence="1">The sequence shown here is derived from an EMBL/GenBank/DDBJ whole genome shotgun (WGS) entry which is preliminary data.</text>
</comment>
<evidence type="ECO:0000313" key="1">
    <source>
        <dbReference type="EMBL" id="KAH6929016.1"/>
    </source>
</evidence>
<reference evidence="1" key="1">
    <citation type="submission" date="2020-05" db="EMBL/GenBank/DDBJ databases">
        <title>Large-scale comparative analyses of tick genomes elucidate their genetic diversity and vector capacities.</title>
        <authorList>
            <person name="Jia N."/>
            <person name="Wang J."/>
            <person name="Shi W."/>
            <person name="Du L."/>
            <person name="Sun Y."/>
            <person name="Zhan W."/>
            <person name="Jiang J."/>
            <person name="Wang Q."/>
            <person name="Zhang B."/>
            <person name="Ji P."/>
            <person name="Sakyi L.B."/>
            <person name="Cui X."/>
            <person name="Yuan T."/>
            <person name="Jiang B."/>
            <person name="Yang W."/>
            <person name="Lam T.T.-Y."/>
            <person name="Chang Q."/>
            <person name="Ding S."/>
            <person name="Wang X."/>
            <person name="Zhu J."/>
            <person name="Ruan X."/>
            <person name="Zhao L."/>
            <person name="Wei J."/>
            <person name="Que T."/>
            <person name="Du C."/>
            <person name="Cheng J."/>
            <person name="Dai P."/>
            <person name="Han X."/>
            <person name="Huang E."/>
            <person name="Gao Y."/>
            <person name="Liu J."/>
            <person name="Shao H."/>
            <person name="Ye R."/>
            <person name="Li L."/>
            <person name="Wei W."/>
            <person name="Wang X."/>
            <person name="Wang C."/>
            <person name="Yang T."/>
            <person name="Huo Q."/>
            <person name="Li W."/>
            <person name="Guo W."/>
            <person name="Chen H."/>
            <person name="Zhou L."/>
            <person name="Ni X."/>
            <person name="Tian J."/>
            <person name="Zhou Y."/>
            <person name="Sheng Y."/>
            <person name="Liu T."/>
            <person name="Pan Y."/>
            <person name="Xia L."/>
            <person name="Li J."/>
            <person name="Zhao F."/>
            <person name="Cao W."/>
        </authorList>
    </citation>
    <scope>NUCLEOTIDE SEQUENCE</scope>
    <source>
        <strain evidence="1">Hyas-2018</strain>
    </source>
</reference>
<gene>
    <name evidence="1" type="ORF">HPB50_022393</name>
</gene>
<dbReference type="EMBL" id="CM023486">
    <property type="protein sequence ID" value="KAH6929016.1"/>
    <property type="molecule type" value="Genomic_DNA"/>
</dbReference>
<keyword evidence="2" id="KW-1185">Reference proteome</keyword>
<sequence length="554" mass="60708">MDTRRVLRLLGRLYDEILRQSITLVTAVSICMLSVSVLIRVLESSRNDDLRLGYVRYPDKDGEEGRGGEEPVMLMSSFANAFSFLSVIMIVNCTLVLLYKGGHYRIIQAWLMGGSAILLFATGYYYGGRLLFYFNVSVDHMSWSFVTWNVGMAGIAALYFDGPYLMQQGYLVYTSVLMALTIAESLPEWTCWTLLVLISIWDVFAVLCVVGPLRMLIETAKERNEPLFPALIFSTSSAWCYDLGERTASLTDVHTVSAISAAVLRIREAGKIGSSLAYPAPVDATNSMSVHNDYHTALTSTFSSKALEEHTCSPMASVMTSDPFFRSSNEGHLVPLAKTDETLISVHSASKRRPVTCKASSDTSEPSETCSTPGKKEHTSGSSGARTPARPDPRHFRAAFFSRHERSLRGQYGADFPDAQRYQTPSIPAERFCPCNCRNGRDRLAATTGPGERYVPQTTPAGGLPANRGMKMGLGDFIFYSVLVGEASLRGSATTVVACYLSIIMGIFLTLALLVMLQKPLPALPLSISLGMLAYFSSVSLIEPFLGDVRFGAL</sequence>